<proteinExistence type="predicted"/>
<dbReference type="Gene3D" id="3.30.420.10">
    <property type="entry name" value="Ribonuclease H-like superfamily/Ribonuclease H"/>
    <property type="match status" value="1"/>
</dbReference>
<dbReference type="PANTHER" id="PTHR47074">
    <property type="entry name" value="BNAC02G40300D PROTEIN"/>
    <property type="match status" value="1"/>
</dbReference>
<accession>A0AAV8GN25</accession>
<gene>
    <name evidence="1" type="ORF">LUZ62_017586</name>
</gene>
<dbReference type="CDD" id="cd06222">
    <property type="entry name" value="RNase_H_like"/>
    <property type="match status" value="1"/>
</dbReference>
<dbReference type="InterPro" id="IPR036397">
    <property type="entry name" value="RNaseH_sf"/>
</dbReference>
<dbReference type="AlphaFoldDB" id="A0AAV8GN25"/>
<organism evidence="1 2">
    <name type="scientific">Rhynchospora pubera</name>
    <dbReference type="NCBI Taxonomy" id="906938"/>
    <lineage>
        <taxon>Eukaryota</taxon>
        <taxon>Viridiplantae</taxon>
        <taxon>Streptophyta</taxon>
        <taxon>Embryophyta</taxon>
        <taxon>Tracheophyta</taxon>
        <taxon>Spermatophyta</taxon>
        <taxon>Magnoliopsida</taxon>
        <taxon>Liliopsida</taxon>
        <taxon>Poales</taxon>
        <taxon>Cyperaceae</taxon>
        <taxon>Cyperoideae</taxon>
        <taxon>Rhynchosporeae</taxon>
        <taxon>Rhynchospora</taxon>
    </lineage>
</organism>
<name>A0AAV8GN25_9POAL</name>
<reference evidence="1" key="1">
    <citation type="submission" date="2022-08" db="EMBL/GenBank/DDBJ databases">
        <authorList>
            <person name="Marques A."/>
        </authorList>
    </citation>
    <scope>NUCLEOTIDE SEQUENCE</scope>
    <source>
        <strain evidence="1">RhyPub2mFocal</strain>
        <tissue evidence="1">Leaves</tissue>
    </source>
</reference>
<dbReference type="SUPFAM" id="SSF53098">
    <property type="entry name" value="Ribonuclease H-like"/>
    <property type="match status" value="1"/>
</dbReference>
<evidence type="ECO:0000313" key="2">
    <source>
        <dbReference type="Proteomes" id="UP001140206"/>
    </source>
</evidence>
<dbReference type="GO" id="GO:0003676">
    <property type="term" value="F:nucleic acid binding"/>
    <property type="evidence" value="ECO:0007669"/>
    <property type="project" value="InterPro"/>
</dbReference>
<dbReference type="InterPro" id="IPR044730">
    <property type="entry name" value="RNase_H-like_dom_plant"/>
</dbReference>
<dbReference type="InterPro" id="IPR012337">
    <property type="entry name" value="RNaseH-like_sf"/>
</dbReference>
<dbReference type="InterPro" id="IPR052929">
    <property type="entry name" value="RNase_H-like_EbsB-rel"/>
</dbReference>
<dbReference type="EMBL" id="JAMFTS010000001">
    <property type="protein sequence ID" value="KAJ4805020.1"/>
    <property type="molecule type" value="Genomic_DNA"/>
</dbReference>
<comment type="caution">
    <text evidence="1">The sequence shown here is derived from an EMBL/GenBank/DDBJ whole genome shotgun (WGS) entry which is preliminary data.</text>
</comment>
<protein>
    <submittedName>
        <fullName evidence="1">Ribonuclease H-like superfamily protein</fullName>
    </submittedName>
</protein>
<dbReference type="Proteomes" id="UP001140206">
    <property type="component" value="Chromosome 1"/>
</dbReference>
<keyword evidence="2" id="KW-1185">Reference proteome</keyword>
<dbReference type="PANTHER" id="PTHR47074:SF11">
    <property type="entry name" value="REVERSE TRANSCRIPTASE-LIKE PROTEIN"/>
    <property type="match status" value="1"/>
</dbReference>
<sequence>MHARINTFSPTCQRCNEENEYEMHCLFFCNTSRQVWFASQLGLRVHELSLNVNTAIQQIMENLDEEGNTIFANTLWEIWKERNKAVLERCIFKPHAVIQRIKTIITCSQMELSLEPTNTRQLFQEQYEYNSNGWQVIIDGSWDCSMKAGAGYVVYNKGILHGVGLHFFSVHDSFQAEAVAMKEAMAYIFTDLNLPEGIKVQFFSDCLNLVTAVNQGDNTELPSWRAVQVVSHLIVQLEITKTDATVLFARREAIQQAHELASLARRQSLTYQGRPHMVL</sequence>
<evidence type="ECO:0000313" key="1">
    <source>
        <dbReference type="EMBL" id="KAJ4805020.1"/>
    </source>
</evidence>